<dbReference type="PANTHER" id="PTHR16305">
    <property type="entry name" value="TESTICULAR SOLUBLE ADENYLYL CYCLASE"/>
    <property type="match status" value="1"/>
</dbReference>
<dbReference type="InterPro" id="IPR027417">
    <property type="entry name" value="P-loop_NTPase"/>
</dbReference>
<organism evidence="5 6">
    <name type="scientific">Saccharopolyspora erythraea</name>
    <name type="common">Streptomyces erythraeus</name>
    <dbReference type="NCBI Taxonomy" id="1836"/>
    <lineage>
        <taxon>Bacteria</taxon>
        <taxon>Bacillati</taxon>
        <taxon>Actinomycetota</taxon>
        <taxon>Actinomycetes</taxon>
        <taxon>Pseudonocardiales</taxon>
        <taxon>Pseudonocardiaceae</taxon>
        <taxon>Saccharopolyspora</taxon>
    </lineage>
</organism>
<dbReference type="Pfam" id="PF13191">
    <property type="entry name" value="AAA_16"/>
    <property type="match status" value="1"/>
</dbReference>
<keyword evidence="1" id="KW-0547">Nucleotide-binding</keyword>
<protein>
    <submittedName>
        <fullName evidence="5">LuxR family transcriptional regulator</fullName>
    </submittedName>
</protein>
<proteinExistence type="predicted"/>
<gene>
    <name evidence="5" type="ORF">GCM10009533_13400</name>
</gene>
<sequence length="767" mass="81624">MPQDNAGIAGASRLLALRGRDRELRMLGELFERARAGSGGALVLAGGTGLGKTALLDTARRDVAGFDVRGFRAVEPESAVPLAGLRRLFPACEAGPDRAHRALVGLSGEAPVLCWVDDAHHLDHTSLDALAFAARRAETAPLVLLFTTGLGPGAATVPDELADLPLLRLEPLSPADSLRLLDDRVPYGLPEGLADELVVLASGNPLALTELADELTPEQLGGTEPCPTAPPARSRIRTGVGRCLRGLTTQARLLALLPAVDEDLDLSTLMRAAARVAPSALDEAEASGLLVVDGDRVRAPDELTSSVLRAEAPPSLRRDAHLLLSEVLDARQHRARWLWHRATVTRWTPGSVADALGDAAEEAGQAGDFSVSARTYERAARLSGDAETRALRLVMAGRDSWLAGRRTHSRALLRQAAPLIRSRRLRGMTQLLRGAIELAEGVPAIADRNLTGAAEELAGTDRRLALTALMLAGEADFAAGDFRAYHANARRAEELRTPADGPRVRLMLDHFAGLAATFRGEHGTAVPALRRVVRLAEAVDDTASSIWASQAAFVLGDAEVSLRMATRALSSSREQPVALLAPWAGVYQSLAALMLDRYAAAEASALEGLRMARALGQRNFAISHLSILTLVAALQGDRHTARLRLEATSEEIAARGLGRTGALSSWAIACAELAHGRHTDALASRRDRGPGRAHPEAGQDRPARRRGRHQPGDRRPPVHQPAHRRPPPAQHLRHARHKVAGPAQQAAALTAAAGVGAWTMHFLCAGF</sequence>
<dbReference type="InterPro" id="IPR041664">
    <property type="entry name" value="AAA_16"/>
</dbReference>
<feature type="compositionally biased region" description="Basic residues" evidence="3">
    <location>
        <begin position="721"/>
        <end position="739"/>
    </location>
</feature>
<feature type="domain" description="Orc1-like AAA ATPase" evidence="4">
    <location>
        <begin position="17"/>
        <end position="144"/>
    </location>
</feature>
<dbReference type="SUPFAM" id="SSF52540">
    <property type="entry name" value="P-loop containing nucleoside triphosphate hydrolases"/>
    <property type="match status" value="1"/>
</dbReference>
<feature type="region of interest" description="Disordered" evidence="3">
    <location>
        <begin position="682"/>
        <end position="741"/>
    </location>
</feature>
<dbReference type="InterPro" id="IPR011990">
    <property type="entry name" value="TPR-like_helical_dom_sf"/>
</dbReference>
<keyword evidence="2" id="KW-0067">ATP-binding</keyword>
<evidence type="ECO:0000259" key="4">
    <source>
        <dbReference type="Pfam" id="PF13191"/>
    </source>
</evidence>
<accession>A0ABN1CBH6</accession>
<dbReference type="Proteomes" id="UP001500729">
    <property type="component" value="Unassembled WGS sequence"/>
</dbReference>
<dbReference type="PANTHER" id="PTHR16305:SF35">
    <property type="entry name" value="TRANSCRIPTIONAL ACTIVATOR DOMAIN"/>
    <property type="match status" value="1"/>
</dbReference>
<dbReference type="EMBL" id="BAAAGS010000006">
    <property type="protein sequence ID" value="GAA0515715.1"/>
    <property type="molecule type" value="Genomic_DNA"/>
</dbReference>
<feature type="compositionally biased region" description="Basic and acidic residues" evidence="3">
    <location>
        <begin position="682"/>
        <end position="702"/>
    </location>
</feature>
<evidence type="ECO:0000256" key="1">
    <source>
        <dbReference type="ARBA" id="ARBA00022741"/>
    </source>
</evidence>
<comment type="caution">
    <text evidence="5">The sequence shown here is derived from an EMBL/GenBank/DDBJ whole genome shotgun (WGS) entry which is preliminary data.</text>
</comment>
<dbReference type="RefSeq" id="WP_009944816.1">
    <property type="nucleotide sequence ID" value="NZ_BAAAGS010000006.1"/>
</dbReference>
<evidence type="ECO:0000256" key="3">
    <source>
        <dbReference type="SAM" id="MobiDB-lite"/>
    </source>
</evidence>
<dbReference type="Gene3D" id="1.25.40.10">
    <property type="entry name" value="Tetratricopeptide repeat domain"/>
    <property type="match status" value="1"/>
</dbReference>
<reference evidence="5 6" key="1">
    <citation type="journal article" date="2019" name="Int. J. Syst. Evol. Microbiol.">
        <title>The Global Catalogue of Microorganisms (GCM) 10K type strain sequencing project: providing services to taxonomists for standard genome sequencing and annotation.</title>
        <authorList>
            <consortium name="The Broad Institute Genomics Platform"/>
            <consortium name="The Broad Institute Genome Sequencing Center for Infectious Disease"/>
            <person name="Wu L."/>
            <person name="Ma J."/>
        </authorList>
    </citation>
    <scope>NUCLEOTIDE SEQUENCE [LARGE SCALE GENOMIC DNA]</scope>
    <source>
        <strain evidence="5 6">JCM 10303</strain>
    </source>
</reference>
<evidence type="ECO:0000256" key="2">
    <source>
        <dbReference type="ARBA" id="ARBA00022840"/>
    </source>
</evidence>
<keyword evidence="6" id="KW-1185">Reference proteome</keyword>
<evidence type="ECO:0000313" key="5">
    <source>
        <dbReference type="EMBL" id="GAA0515715.1"/>
    </source>
</evidence>
<evidence type="ECO:0000313" key="6">
    <source>
        <dbReference type="Proteomes" id="UP001500729"/>
    </source>
</evidence>
<name>A0ABN1CBH6_SACER</name>